<dbReference type="Proteomes" id="UP000187203">
    <property type="component" value="Unassembled WGS sequence"/>
</dbReference>
<sequence>MKYEDVGRAACRFMIVPIAQHLFMIETSTWK</sequence>
<gene>
    <name evidence="1" type="ORF">COLO4_05011</name>
</gene>
<proteinExistence type="predicted"/>
<comment type="caution">
    <text evidence="1">The sequence shown here is derived from an EMBL/GenBank/DDBJ whole genome shotgun (WGS) entry which is preliminary data.</text>
</comment>
<dbReference type="AlphaFoldDB" id="A0A1R3KS43"/>
<accession>A0A1R3KS43</accession>
<keyword evidence="2" id="KW-1185">Reference proteome</keyword>
<protein>
    <submittedName>
        <fullName evidence="1">Uncharacterized protein</fullName>
    </submittedName>
</protein>
<name>A0A1R3KS43_9ROSI</name>
<evidence type="ECO:0000313" key="1">
    <source>
        <dbReference type="EMBL" id="OMP09912.1"/>
    </source>
</evidence>
<evidence type="ECO:0000313" key="2">
    <source>
        <dbReference type="Proteomes" id="UP000187203"/>
    </source>
</evidence>
<organism evidence="1 2">
    <name type="scientific">Corchorus olitorius</name>
    <dbReference type="NCBI Taxonomy" id="93759"/>
    <lineage>
        <taxon>Eukaryota</taxon>
        <taxon>Viridiplantae</taxon>
        <taxon>Streptophyta</taxon>
        <taxon>Embryophyta</taxon>
        <taxon>Tracheophyta</taxon>
        <taxon>Spermatophyta</taxon>
        <taxon>Magnoliopsida</taxon>
        <taxon>eudicotyledons</taxon>
        <taxon>Gunneridae</taxon>
        <taxon>Pentapetalae</taxon>
        <taxon>rosids</taxon>
        <taxon>malvids</taxon>
        <taxon>Malvales</taxon>
        <taxon>Malvaceae</taxon>
        <taxon>Grewioideae</taxon>
        <taxon>Apeibeae</taxon>
        <taxon>Corchorus</taxon>
    </lineage>
</organism>
<dbReference type="EMBL" id="AWUE01012119">
    <property type="protein sequence ID" value="OMP09912.1"/>
    <property type="molecule type" value="Genomic_DNA"/>
</dbReference>
<reference evidence="2" key="1">
    <citation type="submission" date="2013-09" db="EMBL/GenBank/DDBJ databases">
        <title>Corchorus olitorius genome sequencing.</title>
        <authorList>
            <person name="Alam M."/>
            <person name="Haque M.S."/>
            <person name="Islam M.S."/>
            <person name="Emdad E.M."/>
            <person name="Islam M.M."/>
            <person name="Ahmed B."/>
            <person name="Halim A."/>
            <person name="Hossen Q.M.M."/>
            <person name="Hossain M.Z."/>
            <person name="Ahmed R."/>
            <person name="Khan M.M."/>
            <person name="Islam R."/>
            <person name="Rashid M.M."/>
            <person name="Khan S.A."/>
            <person name="Rahman M.S."/>
            <person name="Alam M."/>
            <person name="Yahiya A.S."/>
            <person name="Khan M.S."/>
            <person name="Azam M.S."/>
            <person name="Haque T."/>
            <person name="Lashkar M.Z.H."/>
            <person name="Akhand A.I."/>
            <person name="Morshed G."/>
            <person name="Roy S."/>
            <person name="Uddin K.S."/>
            <person name="Rabeya T."/>
            <person name="Hossain A.S."/>
            <person name="Chowdhury A."/>
            <person name="Snigdha A.R."/>
            <person name="Mortoza M.S."/>
            <person name="Matin S.A."/>
            <person name="Hoque S.M.E."/>
            <person name="Islam M.K."/>
            <person name="Roy D.K."/>
            <person name="Haider R."/>
            <person name="Moosa M.M."/>
            <person name="Elias S.M."/>
            <person name="Hasan A.M."/>
            <person name="Jahan S."/>
            <person name="Shafiuddin M."/>
            <person name="Mahmood N."/>
            <person name="Shommy N.S."/>
        </authorList>
    </citation>
    <scope>NUCLEOTIDE SEQUENCE [LARGE SCALE GENOMIC DNA]</scope>
    <source>
        <strain evidence="2">cv. O-4</strain>
    </source>
</reference>